<evidence type="ECO:0000313" key="2">
    <source>
        <dbReference type="EMBL" id="NMW87147.1"/>
    </source>
</evidence>
<reference evidence="2 5" key="2">
    <citation type="submission" date="2020-04" db="EMBL/GenBank/DDBJ databases">
        <title>Antimicrobial susceptibility and clonality of vaginal-derived multi-drug resistant Mobiluncus isolates in China.</title>
        <authorList>
            <person name="Zhang X."/>
        </authorList>
    </citation>
    <scope>NUCLEOTIDE SEQUENCE [LARGE SCALE GENOMIC DNA]</scope>
    <source>
        <strain evidence="2 5">19</strain>
    </source>
</reference>
<dbReference type="GeneID" id="55565112"/>
<keyword evidence="1" id="KW-0812">Transmembrane</keyword>
<keyword evidence="1" id="KW-0472">Membrane</keyword>
<evidence type="ECO:0000256" key="1">
    <source>
        <dbReference type="SAM" id="Phobius"/>
    </source>
</evidence>
<dbReference type="Proteomes" id="UP000250245">
    <property type="component" value="Unassembled WGS sequence"/>
</dbReference>
<evidence type="ECO:0000313" key="5">
    <source>
        <dbReference type="Proteomes" id="UP000553981"/>
    </source>
</evidence>
<evidence type="ECO:0000313" key="4">
    <source>
        <dbReference type="Proteomes" id="UP000250245"/>
    </source>
</evidence>
<dbReference type="EMBL" id="UASJ01000001">
    <property type="protein sequence ID" value="SQB65548.1"/>
    <property type="molecule type" value="Genomic_DNA"/>
</dbReference>
<keyword evidence="1" id="KW-1133">Transmembrane helix</keyword>
<protein>
    <submittedName>
        <fullName evidence="3">Uncharacterized protein</fullName>
    </submittedName>
</protein>
<reference evidence="3 4" key="1">
    <citation type="submission" date="2018-06" db="EMBL/GenBank/DDBJ databases">
        <authorList>
            <consortium name="Pathogen Informatics"/>
            <person name="Doyle S."/>
        </authorList>
    </citation>
    <scope>NUCLEOTIDE SEQUENCE [LARGE SCALE GENOMIC DNA]</scope>
    <source>
        <strain evidence="3 4">NCTC11820</strain>
    </source>
</reference>
<accession>A0A2X2YGP8</accession>
<dbReference type="AlphaFoldDB" id="A0A2X2YGP8"/>
<proteinExistence type="predicted"/>
<organism evidence="3 4">
    <name type="scientific">Mobiluncus curtisii</name>
    <dbReference type="NCBI Taxonomy" id="2051"/>
    <lineage>
        <taxon>Bacteria</taxon>
        <taxon>Bacillati</taxon>
        <taxon>Actinomycetota</taxon>
        <taxon>Actinomycetes</taxon>
        <taxon>Actinomycetales</taxon>
        <taxon>Actinomycetaceae</taxon>
        <taxon>Mobiluncus</taxon>
    </lineage>
</organism>
<sequence>MDFTFLVATLVGIALVVMTWATPYAKFLRDGFGKTDLGNRIVTIMIPGLTILCLGVTFFEACVTYATGLSFWRVWGIPLAALLALIGLGVAFWALVPAPVPSLLQPRWMKEERLYGALGALERTRSAQQRRERAVNRRGFDYFDTQMIDGVSLAYPETWVLNLEPSAPARVSGLKLQSRFALDTPHDFAPHSRILLMSAPLANPENSVNWLRRLAVPAGWQPREVGTSQLAESPAIWADSCLPDGRGVQQRWAAAIGDTLWVLAFQAAGSDFGPLADVGAKVAASLTLPESGRATGALVSS</sequence>
<evidence type="ECO:0000313" key="3">
    <source>
        <dbReference type="EMBL" id="SQB65548.1"/>
    </source>
</evidence>
<feature type="transmembrane region" description="Helical" evidence="1">
    <location>
        <begin position="71"/>
        <end position="96"/>
    </location>
</feature>
<dbReference type="Proteomes" id="UP000553981">
    <property type="component" value="Unassembled WGS sequence"/>
</dbReference>
<dbReference type="EMBL" id="JABCUI010000002">
    <property type="protein sequence ID" value="NMW87147.1"/>
    <property type="molecule type" value="Genomic_DNA"/>
</dbReference>
<gene>
    <name evidence="2" type="ORF">HHJ67_05195</name>
    <name evidence="3" type="ORF">NCTC11820_01616</name>
</gene>
<feature type="transmembrane region" description="Helical" evidence="1">
    <location>
        <begin position="37"/>
        <end position="59"/>
    </location>
</feature>
<name>A0A2X2YGP8_9ACTO</name>
<dbReference type="RefSeq" id="WP_004007463.1">
    <property type="nucleotide sequence ID" value="NZ_CAMYEK010000007.1"/>
</dbReference>